<gene>
    <name evidence="2" type="ORF">DDE23_17020</name>
</gene>
<evidence type="ECO:0000313" key="2">
    <source>
        <dbReference type="EMBL" id="PVE46341.1"/>
    </source>
</evidence>
<dbReference type="Proteomes" id="UP000244810">
    <property type="component" value="Unassembled WGS sequence"/>
</dbReference>
<feature type="compositionally biased region" description="Low complexity" evidence="1">
    <location>
        <begin position="86"/>
        <end position="100"/>
    </location>
</feature>
<dbReference type="EMBL" id="QDDR01000009">
    <property type="protein sequence ID" value="PVE46341.1"/>
    <property type="molecule type" value="Genomic_DNA"/>
</dbReference>
<dbReference type="InterPro" id="IPR005331">
    <property type="entry name" value="Sulfotransferase"/>
</dbReference>
<feature type="region of interest" description="Disordered" evidence="1">
    <location>
        <begin position="1"/>
        <end position="105"/>
    </location>
</feature>
<organism evidence="2 3">
    <name type="scientific">Pararhodobacter aggregans</name>
    <dbReference type="NCBI Taxonomy" id="404875"/>
    <lineage>
        <taxon>Bacteria</taxon>
        <taxon>Pseudomonadati</taxon>
        <taxon>Pseudomonadota</taxon>
        <taxon>Alphaproteobacteria</taxon>
        <taxon>Rhodobacterales</taxon>
        <taxon>Paracoccaceae</taxon>
        <taxon>Pararhodobacter</taxon>
    </lineage>
</organism>
<comment type="caution">
    <text evidence="2">The sequence shown here is derived from an EMBL/GenBank/DDBJ whole genome shotgun (WGS) entry which is preliminary data.</text>
</comment>
<dbReference type="SUPFAM" id="SSF52540">
    <property type="entry name" value="P-loop containing nucleoside triphosphate hydrolases"/>
    <property type="match status" value="1"/>
</dbReference>
<feature type="compositionally biased region" description="Low complexity" evidence="1">
    <location>
        <begin position="64"/>
        <end position="77"/>
    </location>
</feature>
<name>A0A2T7UNZ3_9RHOB</name>
<dbReference type="Pfam" id="PF03567">
    <property type="entry name" value="Sulfotransfer_2"/>
    <property type="match status" value="1"/>
</dbReference>
<evidence type="ECO:0000313" key="3">
    <source>
        <dbReference type="Proteomes" id="UP000244810"/>
    </source>
</evidence>
<sequence>MSGAVLPAPRPGAGNRATRWTGWSARGVRRRSRPPSGPIPGGSSRGPPPAWRNAAVPSAGAAFARARTGSTGPGAAARSRRRAANRRSPAAPAPRGSGTTSPEWWSIPPWRHRYAAAASSSSSARGAFCGRPFRYPAIPGRTSHRPPARHCRRRGDGLGSAKSRAEADVPGPRSPRRGNTMTVMLKKYGLAYLSVPKVACTSIKAMMFEVENGFPFRPFSANGQMRWIHNFYPSVPFRELKRGRLRDLHRVTVVRDPIRRALSCHSNRVVQHRELSREIAGDRLEGSGLPFDPDLSTFVLNIGEYSRRVAEIGHHTAPLTVFLGEDPGYFHRIYRFEELPEMVADVGRITGKDVALEVMQRSSGSARVEQLSPDEIALLKDYYAEDYAIFGAYF</sequence>
<keyword evidence="3" id="KW-1185">Reference proteome</keyword>
<dbReference type="InterPro" id="IPR027417">
    <property type="entry name" value="P-loop_NTPase"/>
</dbReference>
<protein>
    <recommendedName>
        <fullName evidence="4">Sulfotransferase family protein</fullName>
    </recommendedName>
</protein>
<feature type="compositionally biased region" description="Basic residues" evidence="1">
    <location>
        <begin position="142"/>
        <end position="153"/>
    </location>
</feature>
<dbReference type="AlphaFoldDB" id="A0A2T7UNZ3"/>
<evidence type="ECO:0000256" key="1">
    <source>
        <dbReference type="SAM" id="MobiDB-lite"/>
    </source>
</evidence>
<reference evidence="2 3" key="1">
    <citation type="journal article" date="2011" name="Syst. Appl. Microbiol.">
        <title>Defluviimonas denitrificans gen. nov., sp. nov., and Pararhodobacter aggregans gen. nov., sp. nov., non-phototrophic Rhodobacteraceae from the biofilter of a marine aquaculture.</title>
        <authorList>
            <person name="Foesel B.U."/>
            <person name="Drake H.L."/>
            <person name="Schramm A."/>
        </authorList>
    </citation>
    <scope>NUCLEOTIDE SEQUENCE [LARGE SCALE GENOMIC DNA]</scope>
    <source>
        <strain evidence="2 3">D1-19</strain>
    </source>
</reference>
<evidence type="ECO:0008006" key="4">
    <source>
        <dbReference type="Google" id="ProtNLM"/>
    </source>
</evidence>
<accession>A0A2T7UNZ3</accession>
<feature type="region of interest" description="Disordered" evidence="1">
    <location>
        <begin position="136"/>
        <end position="179"/>
    </location>
</feature>
<proteinExistence type="predicted"/>
<dbReference type="GO" id="GO:0008146">
    <property type="term" value="F:sulfotransferase activity"/>
    <property type="evidence" value="ECO:0007669"/>
    <property type="project" value="InterPro"/>
</dbReference>
<dbReference type="GO" id="GO:0016020">
    <property type="term" value="C:membrane"/>
    <property type="evidence" value="ECO:0007669"/>
    <property type="project" value="InterPro"/>
</dbReference>